<dbReference type="OrthoDB" id="6199301at2"/>
<evidence type="ECO:0000313" key="1">
    <source>
        <dbReference type="EMBL" id="RJG17325.1"/>
    </source>
</evidence>
<dbReference type="Proteomes" id="UP000283734">
    <property type="component" value="Unassembled WGS sequence"/>
</dbReference>
<dbReference type="InterPro" id="IPR042268">
    <property type="entry name" value="BamC_C"/>
</dbReference>
<dbReference type="Pfam" id="PF06804">
    <property type="entry name" value="Lipoprotein_18"/>
    <property type="match status" value="1"/>
</dbReference>
<name>A0A418XWX2_9GAMM</name>
<sequence length="217" mass="23775">MKHAVPIALPVSGKGASLALTLLALSGMVGCSWLPDTSLAYRDAAVTDPVEVPEGDVFIGEQALYHVPRQDDRLVGAQKDEDKFVPPKPPQLVVLGNEADKDDATPIPKGESIRAVLARDGNGYPIIMMTTRYAWAWEYVSDALKETDFKVSDRDRDVGIFFLRVPDRYELGAREAQLKLSHTTNGIQVAVLNEKGTALVDKTPGSAILERIYEELE</sequence>
<dbReference type="Gene3D" id="3.30.310.170">
    <property type="entry name" value="Outer membrane protein assembly factor BamC"/>
    <property type="match status" value="1"/>
</dbReference>
<proteinExistence type="predicted"/>
<dbReference type="InterPro" id="IPR010653">
    <property type="entry name" value="NlpB/DapX"/>
</dbReference>
<dbReference type="PROSITE" id="PS51257">
    <property type="entry name" value="PROKAR_LIPOPROTEIN"/>
    <property type="match status" value="1"/>
</dbReference>
<dbReference type="AlphaFoldDB" id="A0A418XWX2"/>
<keyword evidence="2" id="KW-1185">Reference proteome</keyword>
<accession>A0A418XWX2</accession>
<gene>
    <name evidence="1" type="primary">bamC</name>
    <name evidence="1" type="ORF">D4A39_11395</name>
</gene>
<organism evidence="1 2">
    <name type="scientific">Alcanivorax profundi</name>
    <dbReference type="NCBI Taxonomy" id="2338368"/>
    <lineage>
        <taxon>Bacteria</taxon>
        <taxon>Pseudomonadati</taxon>
        <taxon>Pseudomonadota</taxon>
        <taxon>Gammaproteobacteria</taxon>
        <taxon>Oceanospirillales</taxon>
        <taxon>Alcanivoracaceae</taxon>
        <taxon>Alcanivorax</taxon>
    </lineage>
</organism>
<reference evidence="1 2" key="1">
    <citation type="submission" date="2018-09" db="EMBL/GenBank/DDBJ databases">
        <title>Alcanivorax profundi sp. nov., isolated from 1000 m-depth seawater of the Mariana Trench.</title>
        <authorList>
            <person name="Liu J."/>
        </authorList>
    </citation>
    <scope>NUCLEOTIDE SEQUENCE [LARGE SCALE GENOMIC DNA]</scope>
    <source>
        <strain evidence="1 2">MTEO17</strain>
    </source>
</reference>
<comment type="caution">
    <text evidence="1">The sequence shown here is derived from an EMBL/GenBank/DDBJ whole genome shotgun (WGS) entry which is preliminary data.</text>
</comment>
<dbReference type="EMBL" id="QYYA01000003">
    <property type="protein sequence ID" value="RJG17325.1"/>
    <property type="molecule type" value="Genomic_DNA"/>
</dbReference>
<dbReference type="RefSeq" id="WP_119918136.1">
    <property type="nucleotide sequence ID" value="NZ_QYYA01000003.1"/>
</dbReference>
<protein>
    <submittedName>
        <fullName evidence="1">Outer membrane protein assembly factor BamC</fullName>
    </submittedName>
</protein>
<evidence type="ECO:0000313" key="2">
    <source>
        <dbReference type="Proteomes" id="UP000283734"/>
    </source>
</evidence>